<dbReference type="PANTHER" id="PTHR10579:SF43">
    <property type="entry name" value="ZINC FINGER (C3HC4-TYPE RING FINGER) FAMILY PROTEIN"/>
    <property type="match status" value="1"/>
</dbReference>
<organism evidence="2 3">
    <name type="scientific">Halobellus rarus</name>
    <dbReference type="NCBI Taxonomy" id="1126237"/>
    <lineage>
        <taxon>Archaea</taxon>
        <taxon>Methanobacteriati</taxon>
        <taxon>Methanobacteriota</taxon>
        <taxon>Stenosarchaea group</taxon>
        <taxon>Halobacteria</taxon>
        <taxon>Halobacteriales</taxon>
        <taxon>Haloferacaceae</taxon>
        <taxon>Halobellus</taxon>
    </lineage>
</organism>
<dbReference type="PROSITE" id="PS50234">
    <property type="entry name" value="VWFA"/>
    <property type="match status" value="1"/>
</dbReference>
<dbReference type="Proteomes" id="UP001597085">
    <property type="component" value="Unassembled WGS sequence"/>
</dbReference>
<dbReference type="EMBL" id="JBHUDK010000011">
    <property type="protein sequence ID" value="MFD1599844.1"/>
    <property type="molecule type" value="Genomic_DNA"/>
</dbReference>
<dbReference type="SUPFAM" id="SSF53300">
    <property type="entry name" value="vWA-like"/>
    <property type="match status" value="1"/>
</dbReference>
<evidence type="ECO:0000313" key="2">
    <source>
        <dbReference type="EMBL" id="MFD1599844.1"/>
    </source>
</evidence>
<dbReference type="InterPro" id="IPR051266">
    <property type="entry name" value="CLCR"/>
</dbReference>
<comment type="caution">
    <text evidence="2">The sequence shown here is derived from an EMBL/GenBank/DDBJ whole genome shotgun (WGS) entry which is preliminary data.</text>
</comment>
<sequence length="698" mass="76612">MNTTHTDLTEGARADITVEFLTRRTTRGENRVHRLLVEDEDDTRFAILVDPNSGLLPGLKTGRTYRFSGLLASAPAATNGGTEEECPGCGGELRRGTVADAIDPEITEAAAELGVDQRFGIVDEHTTTRRGREHVDRVDDWQPMTDDDAVVAPDYVCPSCDRQFDWDELHRYHGSGGRGHRGEVLENVAPESPMVDAAAATDTVGLAAGGATDVTNFRENVENGYTPRPEAISDEGLFYDYSFETGERADTDALFAPRYAAAASTHPLTGETERYLSVGLDSALAVEDFRRPDLDLVAVLDVSGSMDSRFDEYYYDERGRRRETDADARTKLEAATQSLCALTEHLHPDDRLGVVLYNHRAHVAKPLRDVGATDMNAIRRHIRDVSAGGSTNLADGFEAAVDLLAGDPRHADVERRVIFLTDMMPNDGATNPSELTRLFAEAADDGVHTTFVGMGIDENAELADALSGIRGANHYFVQSAAEFERRLGEEFDYMVAPLVYDLSLELEGDGYEIAAVHGSPSAEDPADRLLHVGTLFPSAKRDGKARGGVVLVELERTAPDGNPSLVASWTERDGSDHAERVAVALPDNAETYAHDGIRKAIALARYADELRSWTHEVHERANRASGVDDWLLPGSRGEHERESVPLVVPAEHAERFRMLRGYLREEINAIGDEALQRELDLLKTLCAEQPERPREVTD</sequence>
<reference evidence="2 3" key="1">
    <citation type="journal article" date="2019" name="Int. J. Syst. Evol. Microbiol.">
        <title>The Global Catalogue of Microorganisms (GCM) 10K type strain sequencing project: providing services to taxonomists for standard genome sequencing and annotation.</title>
        <authorList>
            <consortium name="The Broad Institute Genomics Platform"/>
            <consortium name="The Broad Institute Genome Sequencing Center for Infectious Disease"/>
            <person name="Wu L."/>
            <person name="Ma J."/>
        </authorList>
    </citation>
    <scope>NUCLEOTIDE SEQUENCE [LARGE SCALE GENOMIC DNA]</scope>
    <source>
        <strain evidence="2 3">CGMCC 1.12121</strain>
    </source>
</reference>
<name>A0ABD6CPN2_9EURY</name>
<evidence type="ECO:0000259" key="1">
    <source>
        <dbReference type="PROSITE" id="PS50234"/>
    </source>
</evidence>
<dbReference type="PANTHER" id="PTHR10579">
    <property type="entry name" value="CALCIUM-ACTIVATED CHLORIDE CHANNEL REGULATOR"/>
    <property type="match status" value="1"/>
</dbReference>
<accession>A0ABD6CPN2</accession>
<dbReference type="InterPro" id="IPR036465">
    <property type="entry name" value="vWFA_dom_sf"/>
</dbReference>
<gene>
    <name evidence="2" type="ORF">ACFSBX_12850</name>
</gene>
<keyword evidence="3" id="KW-1185">Reference proteome</keyword>
<evidence type="ECO:0000313" key="3">
    <source>
        <dbReference type="Proteomes" id="UP001597085"/>
    </source>
</evidence>
<dbReference type="RefSeq" id="WP_256422368.1">
    <property type="nucleotide sequence ID" value="NZ_JANHDI010000012.1"/>
</dbReference>
<dbReference type="Pfam" id="PF13519">
    <property type="entry name" value="VWA_2"/>
    <property type="match status" value="1"/>
</dbReference>
<dbReference type="InterPro" id="IPR002035">
    <property type="entry name" value="VWF_A"/>
</dbReference>
<dbReference type="Gene3D" id="3.40.50.410">
    <property type="entry name" value="von Willebrand factor, type A domain"/>
    <property type="match status" value="1"/>
</dbReference>
<dbReference type="AlphaFoldDB" id="A0ABD6CPN2"/>
<dbReference type="SMART" id="SM00327">
    <property type="entry name" value="VWA"/>
    <property type="match status" value="1"/>
</dbReference>
<feature type="domain" description="VWFA" evidence="1">
    <location>
        <begin position="295"/>
        <end position="494"/>
    </location>
</feature>
<proteinExistence type="predicted"/>
<protein>
    <submittedName>
        <fullName evidence="2">VWA domain-containing protein</fullName>
    </submittedName>
</protein>